<dbReference type="GO" id="GO:0046872">
    <property type="term" value="F:metal ion binding"/>
    <property type="evidence" value="ECO:0007669"/>
    <property type="project" value="UniProtKB-KW"/>
</dbReference>
<dbReference type="InterPro" id="IPR001055">
    <property type="entry name" value="Adrenodoxin-like"/>
</dbReference>
<evidence type="ECO:0000256" key="3">
    <source>
        <dbReference type="ARBA" id="ARBA00022723"/>
    </source>
</evidence>
<dbReference type="PRINTS" id="PR00355">
    <property type="entry name" value="ADRENODOXIN"/>
</dbReference>
<dbReference type="InterPro" id="IPR012675">
    <property type="entry name" value="Beta-grasp_dom_sf"/>
</dbReference>
<protein>
    <submittedName>
        <fullName evidence="9">2Fe-2S ferredoxin</fullName>
    </submittedName>
</protein>
<dbReference type="InParanoid" id="A0A3M0CGS4"/>
<comment type="cofactor">
    <cofactor evidence="6">
        <name>[2Fe-2S] cluster</name>
        <dbReference type="ChEBI" id="CHEBI:190135"/>
    </cofactor>
</comment>
<dbReference type="PANTHER" id="PTHR23426">
    <property type="entry name" value="FERREDOXIN/ADRENODOXIN"/>
    <property type="match status" value="1"/>
</dbReference>
<dbReference type="RefSeq" id="WP_121937926.1">
    <property type="nucleotide sequence ID" value="NZ_REFR01000010.1"/>
</dbReference>
<evidence type="ECO:0000256" key="1">
    <source>
        <dbReference type="ARBA" id="ARBA00010914"/>
    </source>
</evidence>
<dbReference type="InterPro" id="IPR001041">
    <property type="entry name" value="2Fe-2S_ferredoxin-type"/>
</dbReference>
<reference evidence="9 10" key="1">
    <citation type="submission" date="2018-10" db="EMBL/GenBank/DDBJ databases">
        <title>Genomic Encyclopedia of Archaeal and Bacterial Type Strains, Phase II (KMG-II): from individual species to whole genera.</title>
        <authorList>
            <person name="Goeker M."/>
        </authorList>
    </citation>
    <scope>NUCLEOTIDE SEQUENCE [LARGE SCALE GENOMIC DNA]</scope>
    <source>
        <strain evidence="9 10">DSM 25217</strain>
    </source>
</reference>
<evidence type="ECO:0000313" key="9">
    <source>
        <dbReference type="EMBL" id="RMB08572.1"/>
    </source>
</evidence>
<dbReference type="Gene3D" id="3.10.20.30">
    <property type="match status" value="1"/>
</dbReference>
<dbReference type="Pfam" id="PF00111">
    <property type="entry name" value="Fer2"/>
    <property type="match status" value="1"/>
</dbReference>
<dbReference type="GO" id="GO:0140647">
    <property type="term" value="P:P450-containing electron transport chain"/>
    <property type="evidence" value="ECO:0007669"/>
    <property type="project" value="InterPro"/>
</dbReference>
<dbReference type="OrthoDB" id="9799640at2"/>
<sequence>MRSVVGAKRNRKSGDAQDGGISVTFTRADGTSVTASGEEGMSLLQLAQENGLDVEGTCEGNMACSTCHMIVASDFYQLLPAMSEEEEDMLDLAIGLCSTSRLGCQVLLKDDMDGLCVQLPGETRNMMGL</sequence>
<evidence type="ECO:0000256" key="6">
    <source>
        <dbReference type="ARBA" id="ARBA00034078"/>
    </source>
</evidence>
<evidence type="ECO:0000256" key="2">
    <source>
        <dbReference type="ARBA" id="ARBA00022714"/>
    </source>
</evidence>
<dbReference type="Proteomes" id="UP000271227">
    <property type="component" value="Unassembled WGS sequence"/>
</dbReference>
<keyword evidence="2" id="KW-0001">2Fe-2S</keyword>
<accession>A0A3M0CGS4</accession>
<dbReference type="EMBL" id="REFR01000010">
    <property type="protein sequence ID" value="RMB08572.1"/>
    <property type="molecule type" value="Genomic_DNA"/>
</dbReference>
<keyword evidence="5" id="KW-0411">Iron-sulfur</keyword>
<dbReference type="CDD" id="cd00207">
    <property type="entry name" value="fer2"/>
    <property type="match status" value="1"/>
</dbReference>
<evidence type="ECO:0000313" key="10">
    <source>
        <dbReference type="Proteomes" id="UP000271227"/>
    </source>
</evidence>
<dbReference type="SUPFAM" id="SSF54292">
    <property type="entry name" value="2Fe-2S ferredoxin-like"/>
    <property type="match status" value="1"/>
</dbReference>
<keyword evidence="3" id="KW-0479">Metal-binding</keyword>
<gene>
    <name evidence="9" type="ORF">BXY39_1207</name>
</gene>
<dbReference type="AlphaFoldDB" id="A0A3M0CGS4"/>
<comment type="caution">
    <text evidence="9">The sequence shown here is derived from an EMBL/GenBank/DDBJ whole genome shotgun (WGS) entry which is preliminary data.</text>
</comment>
<evidence type="ECO:0000256" key="4">
    <source>
        <dbReference type="ARBA" id="ARBA00023004"/>
    </source>
</evidence>
<feature type="domain" description="2Fe-2S ferredoxin-type" evidence="8">
    <location>
        <begin position="21"/>
        <end position="123"/>
    </location>
</feature>
<organism evidence="9 10">
    <name type="scientific">Eilatimonas milleporae</name>
    <dbReference type="NCBI Taxonomy" id="911205"/>
    <lineage>
        <taxon>Bacteria</taxon>
        <taxon>Pseudomonadati</taxon>
        <taxon>Pseudomonadota</taxon>
        <taxon>Alphaproteobacteria</taxon>
        <taxon>Kordiimonadales</taxon>
        <taxon>Kordiimonadaceae</taxon>
        <taxon>Eilatimonas</taxon>
    </lineage>
</organism>
<comment type="similarity">
    <text evidence="1">Belongs to the adrenodoxin/putidaredoxin family.</text>
</comment>
<dbReference type="GO" id="GO:0009055">
    <property type="term" value="F:electron transfer activity"/>
    <property type="evidence" value="ECO:0007669"/>
    <property type="project" value="TreeGrafter"/>
</dbReference>
<proteinExistence type="inferred from homology"/>
<dbReference type="FunCoup" id="A0A3M0CGS4">
    <property type="interactions" value="319"/>
</dbReference>
<name>A0A3M0CGS4_9PROT</name>
<dbReference type="InterPro" id="IPR036010">
    <property type="entry name" value="2Fe-2S_ferredoxin-like_sf"/>
</dbReference>
<evidence type="ECO:0000256" key="5">
    <source>
        <dbReference type="ARBA" id="ARBA00023014"/>
    </source>
</evidence>
<dbReference type="GO" id="GO:0051537">
    <property type="term" value="F:2 iron, 2 sulfur cluster binding"/>
    <property type="evidence" value="ECO:0007669"/>
    <property type="project" value="UniProtKB-KW"/>
</dbReference>
<keyword evidence="4" id="KW-0408">Iron</keyword>
<feature type="region of interest" description="Disordered" evidence="7">
    <location>
        <begin position="1"/>
        <end position="21"/>
    </location>
</feature>
<dbReference type="PANTHER" id="PTHR23426:SF65">
    <property type="entry name" value="FERREDOXIN-2, MITOCHONDRIAL"/>
    <property type="match status" value="1"/>
</dbReference>
<evidence type="ECO:0000256" key="7">
    <source>
        <dbReference type="SAM" id="MobiDB-lite"/>
    </source>
</evidence>
<dbReference type="PROSITE" id="PS51085">
    <property type="entry name" value="2FE2S_FER_2"/>
    <property type="match status" value="1"/>
</dbReference>
<evidence type="ECO:0000259" key="8">
    <source>
        <dbReference type="PROSITE" id="PS51085"/>
    </source>
</evidence>
<keyword evidence="10" id="KW-1185">Reference proteome</keyword>